<dbReference type="PANTHER" id="PTHR48107:SF7">
    <property type="entry name" value="RE15974P"/>
    <property type="match status" value="1"/>
</dbReference>
<proteinExistence type="inferred from homology"/>
<dbReference type="InterPro" id="IPR002347">
    <property type="entry name" value="SDR_fam"/>
</dbReference>
<sequence length="56" mass="5910">MFLEGKTEETIQRLASMSALGRIGEPEEISRVVLFLASESAGWVTGQNIAVNGGSA</sequence>
<comment type="caution">
    <text evidence="3">The sequence shown here is derived from an EMBL/GenBank/DDBJ whole genome shotgun (WGS) entry which is preliminary data.</text>
</comment>
<keyword evidence="2" id="KW-0560">Oxidoreductase</keyword>
<dbReference type="SUPFAM" id="SSF51735">
    <property type="entry name" value="NAD(P)-binding Rossmann-fold domains"/>
    <property type="match status" value="1"/>
</dbReference>
<dbReference type="EMBL" id="JAALHA020000009">
    <property type="protein sequence ID" value="MDR9896728.1"/>
    <property type="molecule type" value="Genomic_DNA"/>
</dbReference>
<reference evidence="4" key="1">
    <citation type="journal article" date="2021" name="Science">
        <title>Hunting the eagle killer: A cyanobacterial neurotoxin causes vacuolar myelinopathy.</title>
        <authorList>
            <person name="Breinlinger S."/>
            <person name="Phillips T.J."/>
            <person name="Haram B.N."/>
            <person name="Mares J."/>
            <person name="Martinez Yerena J.A."/>
            <person name="Hrouzek P."/>
            <person name="Sobotka R."/>
            <person name="Henderson W.M."/>
            <person name="Schmieder P."/>
            <person name="Williams S.M."/>
            <person name="Lauderdale J.D."/>
            <person name="Wilde H.D."/>
            <person name="Gerrin W."/>
            <person name="Kust A."/>
            <person name="Washington J.W."/>
            <person name="Wagner C."/>
            <person name="Geier B."/>
            <person name="Liebeke M."/>
            <person name="Enke H."/>
            <person name="Niedermeyer T.H.J."/>
            <person name="Wilde S.B."/>
        </authorList>
    </citation>
    <scope>NUCLEOTIDE SEQUENCE [LARGE SCALE GENOMIC DNA]</scope>
    <source>
        <strain evidence="4">Thurmond2011</strain>
    </source>
</reference>
<dbReference type="AlphaFoldDB" id="A0AAP5IBL6"/>
<accession>A0AAP5IBL6</accession>
<dbReference type="Pfam" id="PF13561">
    <property type="entry name" value="adh_short_C2"/>
    <property type="match status" value="1"/>
</dbReference>
<evidence type="ECO:0000256" key="2">
    <source>
        <dbReference type="ARBA" id="ARBA00023002"/>
    </source>
</evidence>
<dbReference type="InterPro" id="IPR036291">
    <property type="entry name" value="NAD(P)-bd_dom_sf"/>
</dbReference>
<evidence type="ECO:0000313" key="4">
    <source>
        <dbReference type="Proteomes" id="UP000667802"/>
    </source>
</evidence>
<name>A0AAP5IBL6_9CYAN</name>
<evidence type="ECO:0000313" key="3">
    <source>
        <dbReference type="EMBL" id="MDR9896728.1"/>
    </source>
</evidence>
<evidence type="ECO:0000256" key="1">
    <source>
        <dbReference type="ARBA" id="ARBA00006484"/>
    </source>
</evidence>
<protein>
    <submittedName>
        <fullName evidence="3">SDR family oxidoreductase</fullName>
    </submittedName>
</protein>
<keyword evidence="4" id="KW-1185">Reference proteome</keyword>
<dbReference type="Proteomes" id="UP000667802">
    <property type="component" value="Unassembled WGS sequence"/>
</dbReference>
<gene>
    <name evidence="3" type="ORF">G7B40_019480</name>
</gene>
<comment type="similarity">
    <text evidence="1">Belongs to the short-chain dehydrogenases/reductases (SDR) family.</text>
</comment>
<organism evidence="3 4">
    <name type="scientific">Aetokthonos hydrillicola Thurmond2011</name>
    <dbReference type="NCBI Taxonomy" id="2712845"/>
    <lineage>
        <taxon>Bacteria</taxon>
        <taxon>Bacillati</taxon>
        <taxon>Cyanobacteriota</taxon>
        <taxon>Cyanophyceae</taxon>
        <taxon>Nostocales</taxon>
        <taxon>Hapalosiphonaceae</taxon>
        <taxon>Aetokthonos</taxon>
    </lineage>
</organism>
<dbReference type="RefSeq" id="WP_243902920.1">
    <property type="nucleotide sequence ID" value="NZ_JAALHA020000009.1"/>
</dbReference>
<dbReference type="GO" id="GO:0016614">
    <property type="term" value="F:oxidoreductase activity, acting on CH-OH group of donors"/>
    <property type="evidence" value="ECO:0007669"/>
    <property type="project" value="UniProtKB-ARBA"/>
</dbReference>
<dbReference type="Gene3D" id="3.40.50.720">
    <property type="entry name" value="NAD(P)-binding Rossmann-like Domain"/>
    <property type="match status" value="1"/>
</dbReference>
<dbReference type="PANTHER" id="PTHR48107">
    <property type="entry name" value="NADPH-DEPENDENT ALDEHYDE REDUCTASE-LIKE PROTEIN, CHLOROPLASTIC-RELATED"/>
    <property type="match status" value="1"/>
</dbReference>